<dbReference type="PANTHER" id="PTHR43130:SF3">
    <property type="entry name" value="HTH-TYPE TRANSCRIPTIONAL REGULATOR RV1931C"/>
    <property type="match status" value="1"/>
</dbReference>
<evidence type="ECO:0000256" key="1">
    <source>
        <dbReference type="ARBA" id="ARBA00023015"/>
    </source>
</evidence>
<dbReference type="InterPro" id="IPR052158">
    <property type="entry name" value="INH-QAR"/>
</dbReference>
<gene>
    <name evidence="5" type="ORF">HW564_05340</name>
</gene>
<dbReference type="InterPro" id="IPR002818">
    <property type="entry name" value="DJ-1/PfpI"/>
</dbReference>
<dbReference type="InterPro" id="IPR020449">
    <property type="entry name" value="Tscrpt_reg_AraC-type_HTH"/>
</dbReference>
<dbReference type="GO" id="GO:0003700">
    <property type="term" value="F:DNA-binding transcription factor activity"/>
    <property type="evidence" value="ECO:0007669"/>
    <property type="project" value="InterPro"/>
</dbReference>
<dbReference type="Proteomes" id="UP000565723">
    <property type="component" value="Unassembled WGS sequence"/>
</dbReference>
<dbReference type="Pfam" id="PF01965">
    <property type="entry name" value="DJ-1_PfpI"/>
    <property type="match status" value="1"/>
</dbReference>
<dbReference type="SMART" id="SM00342">
    <property type="entry name" value="HTH_ARAC"/>
    <property type="match status" value="1"/>
</dbReference>
<keyword evidence="3" id="KW-0804">Transcription</keyword>
<dbReference type="InterPro" id="IPR009057">
    <property type="entry name" value="Homeodomain-like_sf"/>
</dbReference>
<dbReference type="InterPro" id="IPR018062">
    <property type="entry name" value="HTH_AraC-typ_CS"/>
</dbReference>
<keyword evidence="2" id="KW-0238">DNA-binding</keyword>
<dbReference type="InterPro" id="IPR018060">
    <property type="entry name" value="HTH_AraC"/>
</dbReference>
<reference evidence="5 6" key="1">
    <citation type="journal article" date="2020" name="Proc. Natl. Acad. Sci. U.S.A.">
        <title>Ecological drivers of bacterial community assembly in synthetic phycospheres.</title>
        <authorList>
            <person name="Fu H."/>
            <person name="Uchimiya M."/>
            <person name="Gore J."/>
            <person name="Moran M.A."/>
        </authorList>
    </citation>
    <scope>NUCLEOTIDE SEQUENCE [LARGE SCALE GENOMIC DNA]</scope>
    <source>
        <strain evidence="5">HF-Din03</strain>
    </source>
</reference>
<evidence type="ECO:0000256" key="2">
    <source>
        <dbReference type="ARBA" id="ARBA00023125"/>
    </source>
</evidence>
<dbReference type="PANTHER" id="PTHR43130">
    <property type="entry name" value="ARAC-FAMILY TRANSCRIPTIONAL REGULATOR"/>
    <property type="match status" value="1"/>
</dbReference>
<dbReference type="PROSITE" id="PS00041">
    <property type="entry name" value="HTH_ARAC_FAMILY_1"/>
    <property type="match status" value="1"/>
</dbReference>
<accession>A0A850LEJ7</accession>
<dbReference type="GO" id="GO:0043565">
    <property type="term" value="F:sequence-specific DNA binding"/>
    <property type="evidence" value="ECO:0007669"/>
    <property type="project" value="InterPro"/>
</dbReference>
<dbReference type="SUPFAM" id="SSF46689">
    <property type="entry name" value="Homeodomain-like"/>
    <property type="match status" value="2"/>
</dbReference>
<evidence type="ECO:0000313" key="6">
    <source>
        <dbReference type="Proteomes" id="UP000565723"/>
    </source>
</evidence>
<keyword evidence="1" id="KW-0805">Transcription regulation</keyword>
<comment type="caution">
    <text evidence="5">The sequence shown here is derived from an EMBL/GenBank/DDBJ whole genome shotgun (WGS) entry which is preliminary data.</text>
</comment>
<feature type="domain" description="HTH araC/xylS-type" evidence="4">
    <location>
        <begin position="205"/>
        <end position="303"/>
    </location>
</feature>
<name>A0A850LEJ7_9RHOB</name>
<dbReference type="Pfam" id="PF12833">
    <property type="entry name" value="HTH_18"/>
    <property type="match status" value="1"/>
</dbReference>
<sequence>MTMTMQIVPNIALVDYPGAQRAALHGLADMFRLIARLDPEAAGPEVTIVNADTLPQQGVTALLFPPSIGGARGALDHPLARWAHRQHAQGALACSVCAGAFWLGHAGLLDGRPVTTHWGLEESFRETFPKARLEPEHILIDDGDVITAGGLMAWTDLGLHLTGLWYGGAMVSRLARYLLIDPAGREQRNYSSFRPERGHGDTAVLAAQRHMEMHLQGPLTVPQLAQVAGLPLRSFIRRFQAATGHAPATYLQALRIEKARGALERGAENIAQIAWTVGYADLPAFARAFKSRTGLTPGAYRARFRAAFPPGAVSRRIPLA</sequence>
<evidence type="ECO:0000313" key="5">
    <source>
        <dbReference type="EMBL" id="NVK96338.1"/>
    </source>
</evidence>
<dbReference type="PRINTS" id="PR00032">
    <property type="entry name" value="HTHARAC"/>
</dbReference>
<evidence type="ECO:0000259" key="4">
    <source>
        <dbReference type="PROSITE" id="PS01124"/>
    </source>
</evidence>
<dbReference type="PROSITE" id="PS01124">
    <property type="entry name" value="HTH_ARAC_FAMILY_2"/>
    <property type="match status" value="1"/>
</dbReference>
<dbReference type="Gene3D" id="3.40.50.880">
    <property type="match status" value="1"/>
</dbReference>
<dbReference type="AlphaFoldDB" id="A0A850LEJ7"/>
<evidence type="ECO:0000256" key="3">
    <source>
        <dbReference type="ARBA" id="ARBA00023163"/>
    </source>
</evidence>
<protein>
    <submittedName>
        <fullName evidence="5">Helix-turn-helix domain-containing protein</fullName>
    </submittedName>
</protein>
<organism evidence="5 6">
    <name type="scientific">Ruegeria pomeroyi</name>
    <dbReference type="NCBI Taxonomy" id="89184"/>
    <lineage>
        <taxon>Bacteria</taxon>
        <taxon>Pseudomonadati</taxon>
        <taxon>Pseudomonadota</taxon>
        <taxon>Alphaproteobacteria</taxon>
        <taxon>Rhodobacterales</taxon>
        <taxon>Roseobacteraceae</taxon>
        <taxon>Ruegeria</taxon>
    </lineage>
</organism>
<dbReference type="Gene3D" id="1.10.10.60">
    <property type="entry name" value="Homeodomain-like"/>
    <property type="match status" value="1"/>
</dbReference>
<dbReference type="InterPro" id="IPR029062">
    <property type="entry name" value="Class_I_gatase-like"/>
</dbReference>
<dbReference type="EMBL" id="JABXIY010000013">
    <property type="protein sequence ID" value="NVK96338.1"/>
    <property type="molecule type" value="Genomic_DNA"/>
</dbReference>
<proteinExistence type="predicted"/>
<dbReference type="OMA" id="GYTPMQW"/>
<dbReference type="SUPFAM" id="SSF52317">
    <property type="entry name" value="Class I glutamine amidotransferase-like"/>
    <property type="match status" value="1"/>
</dbReference>